<comment type="caution">
    <text evidence="1">The sequence shown here is derived from an EMBL/GenBank/DDBJ whole genome shotgun (WGS) entry which is preliminary data.</text>
</comment>
<protein>
    <submittedName>
        <fullName evidence="1">Uncharacterized protein</fullName>
    </submittedName>
</protein>
<proteinExistence type="predicted"/>
<organism evidence="1 2">
    <name type="scientific">Sporosarcina contaminans</name>
    <dbReference type="NCBI Taxonomy" id="633403"/>
    <lineage>
        <taxon>Bacteria</taxon>
        <taxon>Bacillati</taxon>
        <taxon>Bacillota</taxon>
        <taxon>Bacilli</taxon>
        <taxon>Bacillales</taxon>
        <taxon>Caryophanaceae</taxon>
        <taxon>Sporosarcina</taxon>
    </lineage>
</organism>
<dbReference type="RefSeq" id="WP_381479516.1">
    <property type="nucleotide sequence ID" value="NZ_JBHTLT010000001.1"/>
</dbReference>
<evidence type="ECO:0000313" key="2">
    <source>
        <dbReference type="Proteomes" id="UP001597231"/>
    </source>
</evidence>
<evidence type="ECO:0000313" key="1">
    <source>
        <dbReference type="EMBL" id="MFD1203644.1"/>
    </source>
</evidence>
<reference evidence="2" key="1">
    <citation type="journal article" date="2019" name="Int. J. Syst. Evol. Microbiol.">
        <title>The Global Catalogue of Microorganisms (GCM) 10K type strain sequencing project: providing services to taxonomists for standard genome sequencing and annotation.</title>
        <authorList>
            <consortium name="The Broad Institute Genomics Platform"/>
            <consortium name="The Broad Institute Genome Sequencing Center for Infectious Disease"/>
            <person name="Wu L."/>
            <person name="Ma J."/>
        </authorList>
    </citation>
    <scope>NUCLEOTIDE SEQUENCE [LARGE SCALE GENOMIC DNA]</scope>
    <source>
        <strain evidence="2">CCUG 53915</strain>
    </source>
</reference>
<sequence>MEFDIQFPVKGKKLFESTNKYLEFSHFGWGNINYQFYGYIRGYKRSADTLVEFALASNRIEILDTYIFPVLFLYRQFIELSLKSLYLEYADKPMDEKIQTIKQVSHNLAQMWNKLKPTLIDASNNKSEEEIVNVVEGYIMQYHNFDKGSFKFRYPIDKDANPLIKGEERIDLVNLKERMTELDNFFSGADGHLDYLKTCKYEQEQYLREIEAEMQAEYEAEMKAEYEAEMRANMEW</sequence>
<accession>A0ABW3TVC7</accession>
<keyword evidence="2" id="KW-1185">Reference proteome</keyword>
<gene>
    <name evidence="1" type="ORF">ACFQ38_00635</name>
</gene>
<dbReference type="EMBL" id="JBHTLT010000001">
    <property type="protein sequence ID" value="MFD1203644.1"/>
    <property type="molecule type" value="Genomic_DNA"/>
</dbReference>
<name>A0ABW3TVC7_9BACL</name>
<dbReference type="Proteomes" id="UP001597231">
    <property type="component" value="Unassembled WGS sequence"/>
</dbReference>